<protein>
    <submittedName>
        <fullName evidence="1">Uncharacterized conserved protein YdeI, YjbR/CyaY-like superfamily, DUF1801 family</fullName>
    </submittedName>
</protein>
<dbReference type="Pfam" id="PF13376">
    <property type="entry name" value="OmdA"/>
    <property type="match status" value="1"/>
</dbReference>
<reference evidence="2" key="1">
    <citation type="submission" date="2016-10" db="EMBL/GenBank/DDBJ databases">
        <authorList>
            <person name="Varghese N."/>
            <person name="Submissions S."/>
        </authorList>
    </citation>
    <scope>NUCLEOTIDE SEQUENCE [LARGE SCALE GENOMIC DNA]</scope>
    <source>
        <strain evidence="2">DSM 21743</strain>
    </source>
</reference>
<organism evidence="1 2">
    <name type="scientific">Microlunatus sagamiharensis</name>
    <dbReference type="NCBI Taxonomy" id="546874"/>
    <lineage>
        <taxon>Bacteria</taxon>
        <taxon>Bacillati</taxon>
        <taxon>Actinomycetota</taxon>
        <taxon>Actinomycetes</taxon>
        <taxon>Propionibacteriales</taxon>
        <taxon>Propionibacteriaceae</taxon>
        <taxon>Microlunatus</taxon>
    </lineage>
</organism>
<dbReference type="RefSeq" id="WP_197680436.1">
    <property type="nucleotide sequence ID" value="NZ_LT629799.1"/>
</dbReference>
<keyword evidence="2" id="KW-1185">Reference proteome</keyword>
<gene>
    <name evidence="1" type="ORF">SAMN04488544_2622</name>
</gene>
<dbReference type="EMBL" id="LT629799">
    <property type="protein sequence ID" value="SDU96106.1"/>
    <property type="molecule type" value="Genomic_DNA"/>
</dbReference>
<evidence type="ECO:0000313" key="2">
    <source>
        <dbReference type="Proteomes" id="UP000198825"/>
    </source>
</evidence>
<dbReference type="Proteomes" id="UP000198825">
    <property type="component" value="Chromosome I"/>
</dbReference>
<dbReference type="AlphaFoldDB" id="A0A1H2MU76"/>
<name>A0A1H2MU76_9ACTN</name>
<accession>A0A1H2MU76</accession>
<sequence>MSEAYEQVEVASAAELRAWLEEHHASSPGIWLVTGKKAAGERYVAYEDLVRQALCFGWIDGQARPLDALRSQQLLTPRRPRSGWSRPNKLRVAELEAAGLMAPAGRAAVAAAKVSGTWNSLDLVEDLVVPPDLAAALDAEPGAREHWQAYPRSVKRFALEQVYGAKRAATREKRVAATVALAAADERPAAFRRAGARPEPAT</sequence>
<evidence type="ECO:0000313" key="1">
    <source>
        <dbReference type="EMBL" id="SDU96106.1"/>
    </source>
</evidence>
<proteinExistence type="predicted"/>